<comment type="caution">
    <text evidence="2">The sequence shown here is derived from an EMBL/GenBank/DDBJ whole genome shotgun (WGS) entry which is preliminary data.</text>
</comment>
<keyword evidence="3" id="KW-1185">Reference proteome</keyword>
<keyword evidence="1" id="KW-0472">Membrane</keyword>
<dbReference type="AlphaFoldDB" id="A0AAE2SDE3"/>
<organism evidence="2 3">
    <name type="scientific">Oceaniferula flava</name>
    <dbReference type="NCBI Taxonomy" id="2800421"/>
    <lineage>
        <taxon>Bacteria</taxon>
        <taxon>Pseudomonadati</taxon>
        <taxon>Verrucomicrobiota</taxon>
        <taxon>Verrucomicrobiia</taxon>
        <taxon>Verrucomicrobiales</taxon>
        <taxon>Verrucomicrobiaceae</taxon>
        <taxon>Oceaniferula</taxon>
    </lineage>
</organism>
<keyword evidence="1" id="KW-0812">Transmembrane</keyword>
<keyword evidence="1" id="KW-1133">Transmembrane helix</keyword>
<dbReference type="EMBL" id="JAENIG010000012">
    <property type="protein sequence ID" value="MBK1856308.1"/>
    <property type="molecule type" value="Genomic_DNA"/>
</dbReference>
<proteinExistence type="predicted"/>
<sequence length="101" mass="11250">MEKIHLRKQDRDLFAALLSVLPGAGHLYKHHYLAGLGIMTGGNLLMVFVTALLALATFGLAIILVPAAYVLGVAYAAYELEDWHGKHEHFHPWRDEEGSRD</sequence>
<name>A0AAE2SDE3_9BACT</name>
<evidence type="ECO:0000256" key="1">
    <source>
        <dbReference type="SAM" id="Phobius"/>
    </source>
</evidence>
<dbReference type="RefSeq" id="WP_309490930.1">
    <property type="nucleotide sequence ID" value="NZ_JAENIG010000012.1"/>
</dbReference>
<evidence type="ECO:0000313" key="3">
    <source>
        <dbReference type="Proteomes" id="UP000634206"/>
    </source>
</evidence>
<protein>
    <submittedName>
        <fullName evidence="2">Uncharacterized protein</fullName>
    </submittedName>
</protein>
<evidence type="ECO:0000313" key="2">
    <source>
        <dbReference type="EMBL" id="MBK1856308.1"/>
    </source>
</evidence>
<feature type="transmembrane region" description="Helical" evidence="1">
    <location>
        <begin position="12"/>
        <end position="28"/>
    </location>
</feature>
<feature type="transmembrane region" description="Helical" evidence="1">
    <location>
        <begin position="48"/>
        <end position="78"/>
    </location>
</feature>
<reference evidence="2" key="1">
    <citation type="submission" date="2021-01" db="EMBL/GenBank/DDBJ databases">
        <title>Modified the classification status of verrucomicrobia.</title>
        <authorList>
            <person name="Feng X."/>
        </authorList>
    </citation>
    <scope>NUCLEOTIDE SEQUENCE</scope>
    <source>
        <strain evidence="2">5K15</strain>
    </source>
</reference>
<dbReference type="Proteomes" id="UP000634206">
    <property type="component" value="Unassembled WGS sequence"/>
</dbReference>
<gene>
    <name evidence="2" type="ORF">JIN83_15150</name>
</gene>
<accession>A0AAE2SDE3</accession>